<dbReference type="EMBL" id="OE845334">
    <property type="protein sequence ID" value="CAD7607094.1"/>
    <property type="molecule type" value="Genomic_DNA"/>
</dbReference>
<proteinExistence type="predicted"/>
<sequence length="210" mass="23593">MHDKIDHRPPGWRPYAEDSGSESHPLMSSSESRISRTSFGMSSYCGLQASKKPLLQKFGYVWKRVRSPGGAQIVPQTDPGDSIDRTASLDLHRPVVEPGLGGSMSGLRMELSLYPWQRTIIYSDRPRRLARPSATTCMFPDSETSDLEAAPRPPPAVHRSTIHNSSRRNVARSEHEPRYLGTRMVAPQRSYSANRRSSQNEQRDPPSFYG</sequence>
<name>A0A7R9K743_TIMGE</name>
<protein>
    <submittedName>
        <fullName evidence="2">Uncharacterized protein</fullName>
    </submittedName>
</protein>
<gene>
    <name evidence="2" type="ORF">TGEB3V08_LOCUS10109</name>
</gene>
<feature type="region of interest" description="Disordered" evidence="1">
    <location>
        <begin position="1"/>
        <end position="32"/>
    </location>
</feature>
<dbReference type="AlphaFoldDB" id="A0A7R9K743"/>
<feature type="compositionally biased region" description="Polar residues" evidence="1">
    <location>
        <begin position="189"/>
        <end position="200"/>
    </location>
</feature>
<accession>A0A7R9K743</accession>
<evidence type="ECO:0000256" key="1">
    <source>
        <dbReference type="SAM" id="MobiDB-lite"/>
    </source>
</evidence>
<reference evidence="2" key="1">
    <citation type="submission" date="2020-11" db="EMBL/GenBank/DDBJ databases">
        <authorList>
            <person name="Tran Van P."/>
        </authorList>
    </citation>
    <scope>NUCLEOTIDE SEQUENCE</scope>
</reference>
<organism evidence="2">
    <name type="scientific">Timema genevievae</name>
    <name type="common">Walking stick</name>
    <dbReference type="NCBI Taxonomy" id="629358"/>
    <lineage>
        <taxon>Eukaryota</taxon>
        <taxon>Metazoa</taxon>
        <taxon>Ecdysozoa</taxon>
        <taxon>Arthropoda</taxon>
        <taxon>Hexapoda</taxon>
        <taxon>Insecta</taxon>
        <taxon>Pterygota</taxon>
        <taxon>Neoptera</taxon>
        <taxon>Polyneoptera</taxon>
        <taxon>Phasmatodea</taxon>
        <taxon>Timematodea</taxon>
        <taxon>Timematoidea</taxon>
        <taxon>Timematidae</taxon>
        <taxon>Timema</taxon>
    </lineage>
</organism>
<evidence type="ECO:0000313" key="2">
    <source>
        <dbReference type="EMBL" id="CAD7607094.1"/>
    </source>
</evidence>
<feature type="compositionally biased region" description="Low complexity" evidence="1">
    <location>
        <begin position="22"/>
        <end position="32"/>
    </location>
</feature>
<feature type="region of interest" description="Disordered" evidence="1">
    <location>
        <begin position="136"/>
        <end position="210"/>
    </location>
</feature>